<protein>
    <submittedName>
        <fullName evidence="3">Recombinase family protein</fullName>
    </submittedName>
</protein>
<dbReference type="Pfam" id="PF00239">
    <property type="entry name" value="Resolvase"/>
    <property type="match status" value="1"/>
</dbReference>
<evidence type="ECO:0000259" key="2">
    <source>
        <dbReference type="PROSITE" id="PS51737"/>
    </source>
</evidence>
<dbReference type="AlphaFoldDB" id="A0A6M2BTF5"/>
<dbReference type="InterPro" id="IPR006119">
    <property type="entry name" value="Resolv_N"/>
</dbReference>
<evidence type="ECO:0000313" key="4">
    <source>
        <dbReference type="Proteomes" id="UP000472676"/>
    </source>
</evidence>
<accession>A0A6M2BTF5</accession>
<evidence type="ECO:0000313" key="3">
    <source>
        <dbReference type="EMBL" id="NGY05896.1"/>
    </source>
</evidence>
<gene>
    <name evidence="3" type="ORF">G7Y85_14070</name>
</gene>
<dbReference type="Proteomes" id="UP000472676">
    <property type="component" value="Unassembled WGS sequence"/>
</dbReference>
<dbReference type="Pfam" id="PF07508">
    <property type="entry name" value="Recombinase"/>
    <property type="match status" value="1"/>
</dbReference>
<dbReference type="PROSITE" id="PS51737">
    <property type="entry name" value="RECOMBINASE_DNA_BIND"/>
    <property type="match status" value="1"/>
</dbReference>
<dbReference type="PANTHER" id="PTHR30461:SF23">
    <property type="entry name" value="DNA RECOMBINASE-RELATED"/>
    <property type="match status" value="1"/>
</dbReference>
<dbReference type="PANTHER" id="PTHR30461">
    <property type="entry name" value="DNA-INVERTASE FROM LAMBDOID PROPHAGE"/>
    <property type="match status" value="1"/>
</dbReference>
<dbReference type="PROSITE" id="PS51736">
    <property type="entry name" value="RECOMBINASES_3"/>
    <property type="match status" value="1"/>
</dbReference>
<dbReference type="EMBL" id="JAAMOW010000007">
    <property type="protein sequence ID" value="NGY05896.1"/>
    <property type="molecule type" value="Genomic_DNA"/>
</dbReference>
<dbReference type="Gene3D" id="3.90.1750.20">
    <property type="entry name" value="Putative Large Serine Recombinase, Chain B, Domain 2"/>
    <property type="match status" value="1"/>
</dbReference>
<reference evidence="3 4" key="1">
    <citation type="journal article" date="2014" name="Int. J. Syst. Evol. Microbiol.">
        <title>Solimonas terrae sp. nov., isolated from soil.</title>
        <authorList>
            <person name="Kim S.J."/>
            <person name="Moon J.Y."/>
            <person name="Weon H.Y."/>
            <person name="Ahn J.H."/>
            <person name="Chen W.M."/>
            <person name="Kwon S.W."/>
        </authorList>
    </citation>
    <scope>NUCLEOTIDE SEQUENCE [LARGE SCALE GENOMIC DNA]</scope>
    <source>
        <strain evidence="3 4">KIS83-12</strain>
    </source>
</reference>
<dbReference type="GO" id="GO:0003677">
    <property type="term" value="F:DNA binding"/>
    <property type="evidence" value="ECO:0007669"/>
    <property type="project" value="InterPro"/>
</dbReference>
<sequence length="497" mass="55946">MSTDHQRYSTTNQSEAIHSYAASHGLAVVRTYTDDGKSGLDIGGRDALRRLLEDVQSGRANFRVILVYDISRWGRFQNADEAAHYEYLCTKAGIRVIYCAEPFENDGSSLATIVKNVKRAMAGEYSRELSTKVFAGQCRLVRLGFHQGGSAGYGLRRVLLNEHRASKGELGFGEHKSIQTDRVVLAPGPQGEIDTVQRIYRDFVDLGMNEREIANALNAEGLSTDMARPWTRGTVHQVLTNEKYVGNNLYNRTSTKLRRRTVRNAPEHWIRCEGAFQGIVSVSLFQRVREIVEQRSRRLDDAQMLAMLRTLLDRAGALSGLIIDEQDDMPSSTAYQNRFGGLVRVYELIGYTPERDYRYLAINRALRAWHPQVLAEIVERFEGVGAEVKRDAGTDLLTINDEWTASVVVARCQATAAGSLRWKVRFDTVLSPDVTLAVRMDRSNSLAKDYYLIPRLDTGAWPRRLGEDNSAIIDSYRFETLDVLGKLAERVSLKEVA</sequence>
<comment type="caution">
    <text evidence="3">The sequence shown here is derived from an EMBL/GenBank/DDBJ whole genome shotgun (WGS) entry which is preliminary data.</text>
</comment>
<dbReference type="SUPFAM" id="SSF53041">
    <property type="entry name" value="Resolvase-like"/>
    <property type="match status" value="1"/>
</dbReference>
<dbReference type="SMART" id="SM00857">
    <property type="entry name" value="Resolvase"/>
    <property type="match status" value="1"/>
</dbReference>
<dbReference type="CDD" id="cd00338">
    <property type="entry name" value="Ser_Recombinase"/>
    <property type="match status" value="1"/>
</dbReference>
<dbReference type="InterPro" id="IPR036162">
    <property type="entry name" value="Resolvase-like_N_sf"/>
</dbReference>
<dbReference type="InterPro" id="IPR050639">
    <property type="entry name" value="SSR_resolvase"/>
</dbReference>
<keyword evidence="4" id="KW-1185">Reference proteome</keyword>
<name>A0A6M2BTF5_9GAMM</name>
<feature type="domain" description="Resolvase/invertase-type recombinase catalytic" evidence="1">
    <location>
        <begin position="1"/>
        <end position="144"/>
    </location>
</feature>
<organism evidence="3 4">
    <name type="scientific">Solimonas terrae</name>
    <dbReference type="NCBI Taxonomy" id="1396819"/>
    <lineage>
        <taxon>Bacteria</taxon>
        <taxon>Pseudomonadati</taxon>
        <taxon>Pseudomonadota</taxon>
        <taxon>Gammaproteobacteria</taxon>
        <taxon>Nevskiales</taxon>
        <taxon>Nevskiaceae</taxon>
        <taxon>Solimonas</taxon>
    </lineage>
</organism>
<evidence type="ECO:0000259" key="1">
    <source>
        <dbReference type="PROSITE" id="PS51736"/>
    </source>
</evidence>
<dbReference type="InterPro" id="IPR038109">
    <property type="entry name" value="DNA_bind_recomb_sf"/>
</dbReference>
<dbReference type="FunFam" id="3.40.50.1390:FF:000008">
    <property type="entry name" value="DNA recombinase"/>
    <property type="match status" value="1"/>
</dbReference>
<dbReference type="InterPro" id="IPR011109">
    <property type="entry name" value="DNA_bind_recombinase_dom"/>
</dbReference>
<dbReference type="GO" id="GO:0000150">
    <property type="term" value="F:DNA strand exchange activity"/>
    <property type="evidence" value="ECO:0007669"/>
    <property type="project" value="InterPro"/>
</dbReference>
<proteinExistence type="predicted"/>
<feature type="domain" description="Recombinase" evidence="2">
    <location>
        <begin position="174"/>
        <end position="298"/>
    </location>
</feature>
<dbReference type="Gene3D" id="3.40.50.1390">
    <property type="entry name" value="Resolvase, N-terminal catalytic domain"/>
    <property type="match status" value="1"/>
</dbReference>